<dbReference type="OrthoDB" id="2555377at2759"/>
<feature type="compositionally biased region" description="Low complexity" evidence="1">
    <location>
        <begin position="31"/>
        <end position="52"/>
    </location>
</feature>
<feature type="compositionally biased region" description="Polar residues" evidence="1">
    <location>
        <begin position="1"/>
        <end position="13"/>
    </location>
</feature>
<keyword evidence="2" id="KW-0812">Transmembrane</keyword>
<proteinExistence type="predicted"/>
<keyword evidence="4" id="KW-1185">Reference proteome</keyword>
<feature type="compositionally biased region" description="Low complexity" evidence="1">
    <location>
        <begin position="96"/>
        <end position="121"/>
    </location>
</feature>
<keyword evidence="2" id="KW-1133">Transmembrane helix</keyword>
<gene>
    <name evidence="3" type="ORF">UTRI_04581_B</name>
</gene>
<accession>A0A5C3EEZ1</accession>
<evidence type="ECO:0000313" key="3">
    <source>
        <dbReference type="EMBL" id="SPO28201.1"/>
    </source>
</evidence>
<feature type="region of interest" description="Disordered" evidence="1">
    <location>
        <begin position="1"/>
        <end position="121"/>
    </location>
</feature>
<feature type="compositionally biased region" description="Polar residues" evidence="1">
    <location>
        <begin position="704"/>
        <end position="728"/>
    </location>
</feature>
<dbReference type="Proteomes" id="UP000324022">
    <property type="component" value="Unassembled WGS sequence"/>
</dbReference>
<feature type="region of interest" description="Disordered" evidence="1">
    <location>
        <begin position="374"/>
        <end position="410"/>
    </location>
</feature>
<dbReference type="AlphaFoldDB" id="A0A5C3EEZ1"/>
<feature type="transmembrane region" description="Helical" evidence="2">
    <location>
        <begin position="660"/>
        <end position="682"/>
    </location>
</feature>
<feature type="compositionally biased region" description="Polar residues" evidence="1">
    <location>
        <begin position="374"/>
        <end position="394"/>
    </location>
</feature>
<reference evidence="3 4" key="1">
    <citation type="submission" date="2018-03" db="EMBL/GenBank/DDBJ databases">
        <authorList>
            <person name="Guldener U."/>
        </authorList>
    </citation>
    <scope>NUCLEOTIDE SEQUENCE [LARGE SCALE GENOMIC DNA]</scope>
    <source>
        <strain evidence="3 4">NBRC100155</strain>
    </source>
</reference>
<feature type="region of interest" description="Disordered" evidence="1">
    <location>
        <begin position="703"/>
        <end position="728"/>
    </location>
</feature>
<evidence type="ECO:0000313" key="4">
    <source>
        <dbReference type="Proteomes" id="UP000324022"/>
    </source>
</evidence>
<protein>
    <submittedName>
        <fullName evidence="3">Uncharacterized protein</fullName>
    </submittedName>
</protein>
<feature type="compositionally biased region" description="Basic and acidic residues" evidence="1">
    <location>
        <begin position="492"/>
        <end position="502"/>
    </location>
</feature>
<feature type="compositionally biased region" description="Basic and acidic residues" evidence="1">
    <location>
        <begin position="53"/>
        <end position="63"/>
    </location>
</feature>
<feature type="region of interest" description="Disordered" evidence="1">
    <location>
        <begin position="481"/>
        <end position="505"/>
    </location>
</feature>
<name>A0A5C3EEZ1_9BASI</name>
<evidence type="ECO:0000256" key="1">
    <source>
        <dbReference type="SAM" id="MobiDB-lite"/>
    </source>
</evidence>
<evidence type="ECO:0000256" key="2">
    <source>
        <dbReference type="SAM" id="Phobius"/>
    </source>
</evidence>
<sequence>MMLQSNTDASSFKLQPAPRPKSKKRPQNPPSLHGSASSKASLSALSSEATRSSTEKSGSDSDSLRSCFEDDEEALTPKASLSKLSSRPEKDSIEGSVISSRRTRASTTSLTSAASPHSSNSVARLLAAMSLSTSPRRSITAVQSEPPSATLTVMLTNKSPTPSSPLFPRRTLMRSISSTCMYKSPTSPVSRSPSAALRKRMGWRGALAARLHDETAILMSPGSPLTPRRADALHTPTQTNIASIHDTSIHNNNNNNALPPYEEEDQLEPLSATLRALGAKRRTERFASTCVPVQSPILESPEAIDVLGQVNSPFSETGTTAIQEQFELVTAERKTIHLPTWVRFEANHHVRNQVAEENRKAAVEFSQLQIASLKAKSTTTSKQPEQKQSVSRNDQLPKISHLGDVAPNSPNGELFAGFDIETLPSVSQQAEEREYVVSVVRRPTMASLRGKGDGSKNNSGGRMMGAIRSVFPPFRPSYRIKGSPTITSPIKNDNDEKQRRDGWGGVLTRSSWFPNHAKGPLVSPTSAVSKKSGLKRIVLQPSSLRRLGAKYAVDDEWEDVGEVASGGAEVEPRSFLELEDAPRFFKRPGTGRCWIPFLNRTTPRKDRNLFNLIELGSWQTRPLPPSPRSKATISSHLITKSDNTSIENRPLPTKTISVKLGITVIFVTVALIAAIITNVVLLTHAAQKHPGQIQAKTVVGELPTPTSSRGNSSTDVVQKAAQMSQPWF</sequence>
<keyword evidence="2" id="KW-0472">Membrane</keyword>
<dbReference type="EMBL" id="OOIN01000021">
    <property type="protein sequence ID" value="SPO28201.1"/>
    <property type="molecule type" value="Genomic_DNA"/>
</dbReference>
<organism evidence="3 4">
    <name type="scientific">Ustilago trichophora</name>
    <dbReference type="NCBI Taxonomy" id="86804"/>
    <lineage>
        <taxon>Eukaryota</taxon>
        <taxon>Fungi</taxon>
        <taxon>Dikarya</taxon>
        <taxon>Basidiomycota</taxon>
        <taxon>Ustilaginomycotina</taxon>
        <taxon>Ustilaginomycetes</taxon>
        <taxon>Ustilaginales</taxon>
        <taxon>Ustilaginaceae</taxon>
        <taxon>Ustilago</taxon>
    </lineage>
</organism>